<dbReference type="InterPro" id="IPR032508">
    <property type="entry name" value="FecR_C"/>
</dbReference>
<sequence>MSNYTDHKKYEDYEFEDFLSDEFFVQWVKSPSENTLHFWEKWLISNPQKREMVTEAASFVRSIQYKENFEFTDEAYIQVFENILKADLEVPSHNTIPSKMDTWYSFFSVRRAAAILLIGFSCWALYETQNFSDSEKASIEWITKVNEAGKKTVLHLNDGTVIHLNSNSKISYPKTFTEFSRVISMEGEAFFDVKKEGRPFIVEVKDAKVEVLGTSFNVNSIVKGKLEVALVSGKVKVNDKLGNQVMLAPMEMIVLEDNGKIHKQDFDVRSVTGWKDKYLVFTDDDFDTVVQKIETWYGVEINTTGKFNAQWAYTGQYYDETLENVLEGIAQTSKINYKIKGKEVEITH</sequence>
<dbReference type="Gene3D" id="3.55.50.30">
    <property type="match status" value="1"/>
</dbReference>
<dbReference type="Pfam" id="PF04773">
    <property type="entry name" value="FecR"/>
    <property type="match status" value="1"/>
</dbReference>
<dbReference type="InterPro" id="IPR006860">
    <property type="entry name" value="FecR"/>
</dbReference>
<dbReference type="Gene3D" id="2.60.120.1440">
    <property type="match status" value="1"/>
</dbReference>
<feature type="domain" description="FecR protein" evidence="1">
    <location>
        <begin position="148"/>
        <end position="236"/>
    </location>
</feature>
<dbReference type="EMBL" id="FOKK01000007">
    <property type="protein sequence ID" value="SFB31821.1"/>
    <property type="molecule type" value="Genomic_DNA"/>
</dbReference>
<dbReference type="Pfam" id="PF16344">
    <property type="entry name" value="FecR_C"/>
    <property type="match status" value="1"/>
</dbReference>
<dbReference type="RefSeq" id="WP_092897301.1">
    <property type="nucleotide sequence ID" value="NZ_FOKK01000007.1"/>
</dbReference>
<name>A0A1I1A1M0_9BACT</name>
<dbReference type="PANTHER" id="PTHR30273:SF2">
    <property type="entry name" value="PROTEIN FECR"/>
    <property type="match status" value="1"/>
</dbReference>
<evidence type="ECO:0000259" key="2">
    <source>
        <dbReference type="Pfam" id="PF16344"/>
    </source>
</evidence>
<dbReference type="PIRSF" id="PIRSF018266">
    <property type="entry name" value="FecR"/>
    <property type="match status" value="1"/>
</dbReference>
<proteinExistence type="predicted"/>
<dbReference type="OrthoDB" id="1099916at2"/>
<dbReference type="InterPro" id="IPR012373">
    <property type="entry name" value="Ferrdict_sens_TM"/>
</dbReference>
<protein>
    <submittedName>
        <fullName evidence="3">FecR protein</fullName>
    </submittedName>
</protein>
<feature type="domain" description="Protein FecR C-terminal" evidence="2">
    <location>
        <begin position="278"/>
        <end position="346"/>
    </location>
</feature>
<dbReference type="PANTHER" id="PTHR30273">
    <property type="entry name" value="PERIPLASMIC SIGNAL SENSOR AND SIGMA FACTOR ACTIVATOR FECR-RELATED"/>
    <property type="match status" value="1"/>
</dbReference>
<evidence type="ECO:0000259" key="1">
    <source>
        <dbReference type="Pfam" id="PF04773"/>
    </source>
</evidence>
<evidence type="ECO:0000313" key="4">
    <source>
        <dbReference type="Proteomes" id="UP000198790"/>
    </source>
</evidence>
<evidence type="ECO:0000313" key="3">
    <source>
        <dbReference type="EMBL" id="SFB31821.1"/>
    </source>
</evidence>
<dbReference type="STRING" id="237018.SAMN04489723_107109"/>
<keyword evidence="4" id="KW-1185">Reference proteome</keyword>
<organism evidence="3 4">
    <name type="scientific">Algoriphagus aquimarinus</name>
    <dbReference type="NCBI Taxonomy" id="237018"/>
    <lineage>
        <taxon>Bacteria</taxon>
        <taxon>Pseudomonadati</taxon>
        <taxon>Bacteroidota</taxon>
        <taxon>Cytophagia</taxon>
        <taxon>Cytophagales</taxon>
        <taxon>Cyclobacteriaceae</taxon>
        <taxon>Algoriphagus</taxon>
    </lineage>
</organism>
<dbReference type="GO" id="GO:0016989">
    <property type="term" value="F:sigma factor antagonist activity"/>
    <property type="evidence" value="ECO:0007669"/>
    <property type="project" value="TreeGrafter"/>
</dbReference>
<dbReference type="AlphaFoldDB" id="A0A1I1A1M0"/>
<gene>
    <name evidence="3" type="ORF">SAMN04489723_107109</name>
</gene>
<dbReference type="Proteomes" id="UP000198790">
    <property type="component" value="Unassembled WGS sequence"/>
</dbReference>
<reference evidence="3 4" key="1">
    <citation type="submission" date="2016-10" db="EMBL/GenBank/DDBJ databases">
        <authorList>
            <person name="de Groot N.N."/>
        </authorList>
    </citation>
    <scope>NUCLEOTIDE SEQUENCE [LARGE SCALE GENOMIC DNA]</scope>
    <source>
        <strain evidence="3 4">DSM 23399</strain>
    </source>
</reference>
<accession>A0A1I1A1M0</accession>